<evidence type="ECO:0000313" key="1">
    <source>
        <dbReference type="EMBL" id="PSR72162.1"/>
    </source>
</evidence>
<dbReference type="STRING" id="98765.A0A2R6NJI8"/>
<gene>
    <name evidence="1" type="ORF">PHLCEN_2v11954</name>
</gene>
<evidence type="ECO:0000313" key="2">
    <source>
        <dbReference type="Proteomes" id="UP000186601"/>
    </source>
</evidence>
<proteinExistence type="predicted"/>
<dbReference type="OrthoDB" id="413460at2759"/>
<dbReference type="Gene3D" id="1.20.120.850">
    <property type="entry name" value="SWI2/SNF2 ATPases, N-terminal domain"/>
    <property type="match status" value="1"/>
</dbReference>
<protein>
    <submittedName>
        <fullName evidence="1">Uncharacterized protein</fullName>
    </submittedName>
</protein>
<organism evidence="1 2">
    <name type="scientific">Hermanssonia centrifuga</name>
    <dbReference type="NCBI Taxonomy" id="98765"/>
    <lineage>
        <taxon>Eukaryota</taxon>
        <taxon>Fungi</taxon>
        <taxon>Dikarya</taxon>
        <taxon>Basidiomycota</taxon>
        <taxon>Agaricomycotina</taxon>
        <taxon>Agaricomycetes</taxon>
        <taxon>Polyporales</taxon>
        <taxon>Meruliaceae</taxon>
        <taxon>Hermanssonia</taxon>
    </lineage>
</organism>
<accession>A0A2R6NJI8</accession>
<sequence>MLISACWIDEYVVFITPTQLQRDIFHQFLTADKLDNLVRNSTAESLALIQMLTKISNSPILLKATADKAREKGREGDLIKKNAVIEALKLMPERAQVEDVSLSGKLSPSVRLKAKLLQVNSPLWPIFYGRCTR</sequence>
<reference evidence="1 2" key="1">
    <citation type="submission" date="2018-02" db="EMBL/GenBank/DDBJ databases">
        <title>Genome sequence of the basidiomycete white-rot fungus Phlebia centrifuga.</title>
        <authorList>
            <person name="Granchi Z."/>
            <person name="Peng M."/>
            <person name="de Vries R.P."/>
            <person name="Hilden K."/>
            <person name="Makela M.R."/>
            <person name="Grigoriev I."/>
            <person name="Riley R."/>
        </authorList>
    </citation>
    <scope>NUCLEOTIDE SEQUENCE [LARGE SCALE GENOMIC DNA]</scope>
    <source>
        <strain evidence="1 2">FBCC195</strain>
    </source>
</reference>
<comment type="caution">
    <text evidence="1">The sequence shown here is derived from an EMBL/GenBank/DDBJ whole genome shotgun (WGS) entry which is preliminary data.</text>
</comment>
<dbReference type="AlphaFoldDB" id="A0A2R6NJI8"/>
<dbReference type="Proteomes" id="UP000186601">
    <property type="component" value="Unassembled WGS sequence"/>
</dbReference>
<keyword evidence="2" id="KW-1185">Reference proteome</keyword>
<dbReference type="EMBL" id="MLYV02001209">
    <property type="protein sequence ID" value="PSR72162.1"/>
    <property type="molecule type" value="Genomic_DNA"/>
</dbReference>
<name>A0A2R6NJI8_9APHY</name>